<name>A0A7W3X0I2_9ACTN</name>
<gene>
    <name evidence="2" type="ORF">H3147_24345</name>
</gene>
<evidence type="ECO:0000313" key="3">
    <source>
        <dbReference type="Proteomes" id="UP000517765"/>
    </source>
</evidence>
<dbReference type="AlphaFoldDB" id="A0A7W3X0I2"/>
<dbReference type="Proteomes" id="UP000517765">
    <property type="component" value="Unassembled WGS sequence"/>
</dbReference>
<feature type="region of interest" description="Disordered" evidence="1">
    <location>
        <begin position="274"/>
        <end position="306"/>
    </location>
</feature>
<accession>A0A7W3X0I2</accession>
<dbReference type="EMBL" id="JABJXA010000227">
    <property type="protein sequence ID" value="MBB1261918.1"/>
    <property type="molecule type" value="Genomic_DNA"/>
</dbReference>
<feature type="compositionally biased region" description="Acidic residues" evidence="1">
    <location>
        <begin position="284"/>
        <end position="295"/>
    </location>
</feature>
<sequence>MPAFRDHADFAAYVERYGPRLLLWVWDKAEGEPGRQVSCAEFGASQSIPVSAVRAVVEHLGAEELIDSRSGPGTDAGAPVVTLRAAGAERARRLQALRANSVQRGRHATRAVLHWIHANPHRQPLRISGFLDSPEVFFLGEPLSRSEVARALAYLVEEELITCEGPPFHNGIGSHVSLTSQGVSAVLSGSSDIVAYVAQQRERRRPAQHTHIEAGTIGHITQGDSEHNVRNSVEVHTALAPAELARLIEELAPGLDLDPEARAALLRSAAALARGGNGGGGGDGGDDGDSGDDGDGGGPGPDRQRGLMEGMRRLLGGAPDTVGRQFLLDAVGQALGRLLGS</sequence>
<proteinExistence type="predicted"/>
<evidence type="ECO:0000313" key="2">
    <source>
        <dbReference type="EMBL" id="MBB1261918.1"/>
    </source>
</evidence>
<organism evidence="2 3">
    <name type="scientific">Streptomyces alkaliterrae</name>
    <dbReference type="NCBI Taxonomy" id="2213162"/>
    <lineage>
        <taxon>Bacteria</taxon>
        <taxon>Bacillati</taxon>
        <taxon>Actinomycetota</taxon>
        <taxon>Actinomycetes</taxon>
        <taxon>Kitasatosporales</taxon>
        <taxon>Streptomycetaceae</taxon>
        <taxon>Streptomyces</taxon>
    </lineage>
</organism>
<protein>
    <submittedName>
        <fullName evidence="2">Uncharacterized protein</fullName>
    </submittedName>
</protein>
<evidence type="ECO:0000256" key="1">
    <source>
        <dbReference type="SAM" id="MobiDB-lite"/>
    </source>
</evidence>
<comment type="caution">
    <text evidence="2">The sequence shown here is derived from an EMBL/GenBank/DDBJ whole genome shotgun (WGS) entry which is preliminary data.</text>
</comment>
<reference evidence="3" key="1">
    <citation type="submission" date="2020-05" db="EMBL/GenBank/DDBJ databases">
        <title>Classification of alakaliphilic streptomycetes isolated from an alkaline soil next to Lonar Crater, India and a proposal for the recognition of Streptomyces alkaliterrae sp. nov.</title>
        <authorList>
            <person name="Golinska P."/>
        </authorList>
    </citation>
    <scope>NUCLEOTIDE SEQUENCE [LARGE SCALE GENOMIC DNA]</scope>
    <source>
        <strain evidence="3">OF8</strain>
    </source>
</reference>
<dbReference type="RefSeq" id="WP_181356533.1">
    <property type="nucleotide sequence ID" value="NZ_JABJXA010000227.1"/>
</dbReference>